<proteinExistence type="predicted"/>
<accession>A0ABS0NIQ9</accession>
<evidence type="ECO:0000313" key="6">
    <source>
        <dbReference type="Proteomes" id="UP000807371"/>
    </source>
</evidence>
<evidence type="ECO:0000313" key="5">
    <source>
        <dbReference type="EMBL" id="MBH5334997.1"/>
    </source>
</evidence>
<keyword evidence="6" id="KW-1185">Reference proteome</keyword>
<organism evidence="5 6">
    <name type="scientific">Streptomyces pactum</name>
    <dbReference type="NCBI Taxonomy" id="68249"/>
    <lineage>
        <taxon>Bacteria</taxon>
        <taxon>Bacillati</taxon>
        <taxon>Actinomycetota</taxon>
        <taxon>Actinomycetes</taxon>
        <taxon>Kitasatosporales</taxon>
        <taxon>Streptomycetaceae</taxon>
        <taxon>Streptomyces</taxon>
    </lineage>
</organism>
<feature type="compositionally biased region" description="Basic and acidic residues" evidence="4">
    <location>
        <begin position="458"/>
        <end position="477"/>
    </location>
</feature>
<dbReference type="SUPFAM" id="SSF53474">
    <property type="entry name" value="alpha/beta-Hydrolases"/>
    <property type="match status" value="1"/>
</dbReference>
<dbReference type="RefSeq" id="WP_197988616.1">
    <property type="nucleotide sequence ID" value="NZ_JACYXC010000001.1"/>
</dbReference>
<dbReference type="PANTHER" id="PTHR11010:SF38">
    <property type="entry name" value="LYSOSOMAL PRO-X CARBOXYPEPTIDASE"/>
    <property type="match status" value="1"/>
</dbReference>
<dbReference type="InterPro" id="IPR008761">
    <property type="entry name" value="Peptidase_S37"/>
</dbReference>
<dbReference type="EMBL" id="JACYXC010000001">
    <property type="protein sequence ID" value="MBH5334997.1"/>
    <property type="molecule type" value="Genomic_DNA"/>
</dbReference>
<evidence type="ECO:0000256" key="4">
    <source>
        <dbReference type="SAM" id="MobiDB-lite"/>
    </source>
</evidence>
<dbReference type="Proteomes" id="UP000807371">
    <property type="component" value="Unassembled WGS sequence"/>
</dbReference>
<name>A0ABS0NIQ9_9ACTN</name>
<evidence type="ECO:0000256" key="3">
    <source>
        <dbReference type="ARBA" id="ARBA00022801"/>
    </source>
</evidence>
<dbReference type="Pfam" id="PF05576">
    <property type="entry name" value="Peptidase_S37"/>
    <property type="match status" value="1"/>
</dbReference>
<dbReference type="Gene3D" id="3.40.50.1820">
    <property type="entry name" value="alpha/beta hydrolase"/>
    <property type="match status" value="2"/>
</dbReference>
<keyword evidence="3" id="KW-0378">Hydrolase</keyword>
<evidence type="ECO:0000256" key="2">
    <source>
        <dbReference type="ARBA" id="ARBA00022729"/>
    </source>
</evidence>
<reference evidence="5 6" key="1">
    <citation type="submission" date="2020-09" db="EMBL/GenBank/DDBJ databases">
        <title>Biosynthesis of the nuclear factor of activated T cells inhibitor NFAT-133 and its congeners in Streptomyces pactum.</title>
        <authorList>
            <person name="Zhou W."/>
            <person name="Posri P."/>
            <person name="Abugrain M.E."/>
            <person name="Weisberg A.J."/>
            <person name="Chang J.H."/>
            <person name="Mahmud T."/>
        </authorList>
    </citation>
    <scope>NUCLEOTIDE SEQUENCE [LARGE SCALE GENOMIC DNA]</scope>
    <source>
        <strain evidence="5 6">ATCC 27456</strain>
    </source>
</reference>
<keyword evidence="1" id="KW-0645">Protease</keyword>
<sequence>MHKALRCVLTSAVLIGTVGVTGGTTHAAGQDGAASRAATAASTDIKDRILAIPGMSLIEEKPYQGYRFFVLNYEQPIDHRKPSKGTFKQRITLLHKSTDRPTVFFTSGYNVNTSPRRSEPTQIIDGNQLSMEYRFFTPSRPDPANWSKLDIWQAASDQHRLYEALKPVYNKNWISTGGSKGGMTATYYRRFYPDDMDGTVAYVAPNDVVNKEDSAYDRFFEKVGNKECRDKLDAVQHEALARRDEMVPRYEKWAAAEGKTFKVIGSADKAFENAVLDMVWAFWQYSLEKDCADVPEPTASTDELYNFVDQISGFESSTDQGLEPYTPYYYQAGTELGAPTVKNPHLRDVVNYPGFFGPRVYVPREIPMKFKPSAMRDIDNWVRNRSEQMMFVNGQNDPWSAEPFRVGKRAKDSYVYTAPGANHGANVASLKPGEKEKATATILKWAGVAPAAVISGDKPAKPLAKHDAKLDKQEIRRTPTLLP</sequence>
<keyword evidence="2" id="KW-0732">Signal</keyword>
<gene>
    <name evidence="5" type="ORF">IHE55_09395</name>
</gene>
<comment type="caution">
    <text evidence="5">The sequence shown here is derived from an EMBL/GenBank/DDBJ whole genome shotgun (WGS) entry which is preliminary data.</text>
</comment>
<evidence type="ECO:0000256" key="1">
    <source>
        <dbReference type="ARBA" id="ARBA00022670"/>
    </source>
</evidence>
<protein>
    <submittedName>
        <fullName evidence="5">Aminopeptidase</fullName>
    </submittedName>
</protein>
<keyword evidence="5" id="KW-0031">Aminopeptidase</keyword>
<dbReference type="GO" id="GO:0004177">
    <property type="term" value="F:aminopeptidase activity"/>
    <property type="evidence" value="ECO:0007669"/>
    <property type="project" value="UniProtKB-KW"/>
</dbReference>
<feature type="region of interest" description="Disordered" evidence="4">
    <location>
        <begin position="457"/>
        <end position="483"/>
    </location>
</feature>
<dbReference type="InterPro" id="IPR029058">
    <property type="entry name" value="AB_hydrolase_fold"/>
</dbReference>
<dbReference type="PANTHER" id="PTHR11010">
    <property type="entry name" value="PROTEASE S28 PRO-X CARBOXYPEPTIDASE-RELATED"/>
    <property type="match status" value="1"/>
</dbReference>